<protein>
    <recommendedName>
        <fullName evidence="1">Phage tail assembly chaperone-like domain-containing protein</fullName>
    </recommendedName>
</protein>
<dbReference type="AlphaFoldDB" id="A0A6S5TWT4"/>
<dbReference type="Proteomes" id="UP000515680">
    <property type="component" value="Chromosome"/>
</dbReference>
<dbReference type="InterPro" id="IPR031893">
    <property type="entry name" value="Phage_tail_APC"/>
</dbReference>
<accession>A0A6S5TWT4</accession>
<evidence type="ECO:0000259" key="1">
    <source>
        <dbReference type="Pfam" id="PF16778"/>
    </source>
</evidence>
<dbReference type="Pfam" id="PF16778">
    <property type="entry name" value="Phage_tail_APC"/>
    <property type="match status" value="1"/>
</dbReference>
<evidence type="ECO:0000313" key="3">
    <source>
        <dbReference type="Proteomes" id="UP000515680"/>
    </source>
</evidence>
<proteinExistence type="predicted"/>
<feature type="domain" description="Phage tail assembly chaperone-like" evidence="1">
    <location>
        <begin position="75"/>
        <end position="142"/>
    </location>
</feature>
<name>A0A6S5TWT4_PSEPU</name>
<reference evidence="2 3" key="1">
    <citation type="submission" date="2019-12" db="EMBL/GenBank/DDBJ databases">
        <title>complete genome sequences of Pseudomonas putida str. WP8-W18-CRE-01 isolated from wastewater treatment plant effluent.</title>
        <authorList>
            <person name="Sekizuka T."/>
            <person name="Itokawa K."/>
            <person name="Yatsu K."/>
            <person name="Inamine Y."/>
            <person name="Kuroda M."/>
        </authorList>
    </citation>
    <scope>NUCLEOTIDE SEQUENCE [LARGE SCALE GENOMIC DNA]</scope>
    <source>
        <strain evidence="2 3">WP8-W18-CRE-01</strain>
    </source>
</reference>
<gene>
    <name evidence="2" type="ORF">WP8W18C01_13000</name>
</gene>
<evidence type="ECO:0000313" key="2">
    <source>
        <dbReference type="EMBL" id="BBT38959.1"/>
    </source>
</evidence>
<sequence length="151" mass="17344">MVFFDPLTKSFIPVAWKTDGTYTEDAWPADAVLLNEAEQAMYWRQSPPEGKQLGSVDGRPVWVDLPGLTFEQMAKAERAWRDAEAQRTEWLVNRHRDEQDMQLATTLTAEQFAELLVYRQALRDWPQSQAFPDTEQRPVAPAFLSALEGMQ</sequence>
<organism evidence="2 3">
    <name type="scientific">Pseudomonas putida</name>
    <name type="common">Arthrobacter siderocapsulatus</name>
    <dbReference type="NCBI Taxonomy" id="303"/>
    <lineage>
        <taxon>Bacteria</taxon>
        <taxon>Pseudomonadati</taxon>
        <taxon>Pseudomonadota</taxon>
        <taxon>Gammaproteobacteria</taxon>
        <taxon>Pseudomonadales</taxon>
        <taxon>Pseudomonadaceae</taxon>
        <taxon>Pseudomonas</taxon>
    </lineage>
</organism>
<dbReference type="EMBL" id="AP022227">
    <property type="protein sequence ID" value="BBT38959.1"/>
    <property type="molecule type" value="Genomic_DNA"/>
</dbReference>